<proteinExistence type="predicted"/>
<gene>
    <name evidence="2" type="ORF">H8S45_10035</name>
</gene>
<evidence type="ECO:0000313" key="3">
    <source>
        <dbReference type="Proteomes" id="UP000606499"/>
    </source>
</evidence>
<protein>
    <submittedName>
        <fullName evidence="2">Uncharacterized protein</fullName>
    </submittedName>
</protein>
<organism evidence="2 3">
    <name type="scientific">Agathobaculum faecis</name>
    <dbReference type="NCBI Taxonomy" id="2763013"/>
    <lineage>
        <taxon>Bacteria</taxon>
        <taxon>Bacillati</taxon>
        <taxon>Bacillota</taxon>
        <taxon>Clostridia</taxon>
        <taxon>Eubacteriales</taxon>
        <taxon>Butyricicoccaceae</taxon>
        <taxon>Agathobaculum</taxon>
    </lineage>
</organism>
<name>A0A923LWW7_9FIRM</name>
<dbReference type="AlphaFoldDB" id="A0A923LWW7"/>
<feature type="chain" id="PRO_5038668077" evidence="1">
    <location>
        <begin position="23"/>
        <end position="220"/>
    </location>
</feature>
<dbReference type="Proteomes" id="UP000606499">
    <property type="component" value="Unassembled WGS sequence"/>
</dbReference>
<comment type="caution">
    <text evidence="2">The sequence shown here is derived from an EMBL/GenBank/DDBJ whole genome shotgun (WGS) entry which is preliminary data.</text>
</comment>
<evidence type="ECO:0000313" key="2">
    <source>
        <dbReference type="EMBL" id="MBC5725792.1"/>
    </source>
</evidence>
<evidence type="ECO:0000256" key="1">
    <source>
        <dbReference type="SAM" id="SignalP"/>
    </source>
</evidence>
<feature type="signal peptide" evidence="1">
    <location>
        <begin position="1"/>
        <end position="22"/>
    </location>
</feature>
<keyword evidence="1" id="KW-0732">Signal</keyword>
<keyword evidence="3" id="KW-1185">Reference proteome</keyword>
<dbReference type="EMBL" id="JACOPL010000008">
    <property type="protein sequence ID" value="MBC5725792.1"/>
    <property type="molecule type" value="Genomic_DNA"/>
</dbReference>
<reference evidence="2" key="1">
    <citation type="submission" date="2020-08" db="EMBL/GenBank/DDBJ databases">
        <title>Genome public.</title>
        <authorList>
            <person name="Liu C."/>
            <person name="Sun Q."/>
        </authorList>
    </citation>
    <scope>NUCLEOTIDE SEQUENCE</scope>
    <source>
        <strain evidence="2">NSJ-28</strain>
    </source>
</reference>
<dbReference type="RefSeq" id="WP_147573725.1">
    <property type="nucleotide sequence ID" value="NZ_JACOPL010000008.1"/>
</dbReference>
<sequence length="220" mass="23891">MRRLLSILAAACLLCCPLSGCSSVPSDDDRAGAGMRLSPVSLTEEETELLWLAGVDVPSSASFTLYDYQTDGNLHAIFFSRYLLNDALEWEKDDFFSPGAFDETPLDAAGRLSLTLGEDGAYTFYVRAEGGLGYSHPAPQLPEGLPGSAAVGASSQTEPLTITYGQEIPLLIRTIRDDDSLALFALGETLENDPEQLERFRSAAFTEAYTVTFFDQIPQI</sequence>
<accession>A0A923LWW7</accession>